<proteinExistence type="predicted"/>
<evidence type="ECO:0000313" key="1">
    <source>
        <dbReference type="EMBL" id="EAN93309.1"/>
    </source>
</evidence>
<dbReference type="EMBL" id="AAHK01000359">
    <property type="protein sequence ID" value="EAN93309.1"/>
    <property type="molecule type" value="Genomic_DNA"/>
</dbReference>
<sequence>MEDSSPRFVPWPCCGCDVGGVQPVSGEPLGAWDKCVLLPAKQLHVPMCLSRRGLTDRGFSGCAGWCAPAVERVRRREKNSNGWRQRVCAARGGCAVLHSAGFFVWTLLGVC</sequence>
<protein>
    <submittedName>
        <fullName evidence="1">Chitin-binding like protein, putative</fullName>
    </submittedName>
</protein>
<evidence type="ECO:0000313" key="2">
    <source>
        <dbReference type="Proteomes" id="UP000002296"/>
    </source>
</evidence>
<gene>
    <name evidence="1" type="ORF">Tc00.1047053508293.100</name>
</gene>
<reference evidence="1 2" key="1">
    <citation type="journal article" date="2005" name="Science">
        <title>The genome sequence of Trypanosoma cruzi, etiologic agent of Chagas disease.</title>
        <authorList>
            <person name="El-Sayed N.M."/>
            <person name="Myler P.J."/>
            <person name="Bartholomeu D.C."/>
            <person name="Nilsson D."/>
            <person name="Aggarwal G."/>
            <person name="Tran A.N."/>
            <person name="Ghedin E."/>
            <person name="Worthey E.A."/>
            <person name="Delcher A.L."/>
            <person name="Blandin G."/>
            <person name="Westenberger S.J."/>
            <person name="Caler E."/>
            <person name="Cerqueira G.C."/>
            <person name="Branche C."/>
            <person name="Haas B."/>
            <person name="Anupama A."/>
            <person name="Arner E."/>
            <person name="Aslund L."/>
            <person name="Attipoe P."/>
            <person name="Bontempi E."/>
            <person name="Bringaud F."/>
            <person name="Burton P."/>
            <person name="Cadag E."/>
            <person name="Campbell D.A."/>
            <person name="Carrington M."/>
            <person name="Crabtree J."/>
            <person name="Darban H."/>
            <person name="da Silveira J.F."/>
            <person name="de Jong P."/>
            <person name="Edwards K."/>
            <person name="Englund P.T."/>
            <person name="Fazelina G."/>
            <person name="Feldblyum T."/>
            <person name="Ferella M."/>
            <person name="Frasch A.C."/>
            <person name="Gull K."/>
            <person name="Horn D."/>
            <person name="Hou L."/>
            <person name="Huang Y."/>
            <person name="Kindlund E."/>
            <person name="Klingbeil M."/>
            <person name="Kluge S."/>
            <person name="Koo H."/>
            <person name="Lacerda D."/>
            <person name="Levin M.J."/>
            <person name="Lorenzi H."/>
            <person name="Louie T."/>
            <person name="Machado C.R."/>
            <person name="McCulloch R."/>
            <person name="McKenna A."/>
            <person name="Mizuno Y."/>
            <person name="Mottram J.C."/>
            <person name="Nelson S."/>
            <person name="Ochaya S."/>
            <person name="Osoegawa K."/>
            <person name="Pai G."/>
            <person name="Parsons M."/>
            <person name="Pentony M."/>
            <person name="Pettersson U."/>
            <person name="Pop M."/>
            <person name="Ramirez J.L."/>
            <person name="Rinta J."/>
            <person name="Robertson L."/>
            <person name="Salzberg S.L."/>
            <person name="Sanchez D.O."/>
            <person name="Seyler A."/>
            <person name="Sharma R."/>
            <person name="Shetty J."/>
            <person name="Simpson A.J."/>
            <person name="Sisk E."/>
            <person name="Tammi M.T."/>
            <person name="Tarleton R."/>
            <person name="Teixeira S."/>
            <person name="Van Aken S."/>
            <person name="Vogt C."/>
            <person name="Ward P.N."/>
            <person name="Wickstead B."/>
            <person name="Wortman J."/>
            <person name="White O."/>
            <person name="Fraser C.M."/>
            <person name="Stuart K.D."/>
            <person name="Andersson B."/>
        </authorList>
    </citation>
    <scope>NUCLEOTIDE SEQUENCE [LARGE SCALE GENOMIC DNA]</scope>
    <source>
        <strain evidence="1 2">CL Brener</strain>
    </source>
</reference>
<accession>Q4DLA6</accession>
<dbReference type="Proteomes" id="UP000002296">
    <property type="component" value="Unassembled WGS sequence"/>
</dbReference>
<dbReference type="KEGG" id="tcr:508293.100"/>
<dbReference type="InParanoid" id="Q4DLA6"/>
<dbReference type="GeneID" id="3546826"/>
<dbReference type="RefSeq" id="XP_815160.1">
    <property type="nucleotide sequence ID" value="XM_810067.1"/>
</dbReference>
<name>Q4DLA6_TRYCC</name>
<dbReference type="AlphaFoldDB" id="Q4DLA6"/>
<keyword evidence="2" id="KW-1185">Reference proteome</keyword>
<dbReference type="VEuPathDB" id="TriTrypDB:TcCLB.508293.100"/>
<dbReference type="PaxDb" id="353153-Q4DLA6"/>
<organism evidence="1 2">
    <name type="scientific">Trypanosoma cruzi (strain CL Brener)</name>
    <dbReference type="NCBI Taxonomy" id="353153"/>
    <lineage>
        <taxon>Eukaryota</taxon>
        <taxon>Discoba</taxon>
        <taxon>Euglenozoa</taxon>
        <taxon>Kinetoplastea</taxon>
        <taxon>Metakinetoplastina</taxon>
        <taxon>Trypanosomatida</taxon>
        <taxon>Trypanosomatidae</taxon>
        <taxon>Trypanosoma</taxon>
        <taxon>Schizotrypanum</taxon>
    </lineage>
</organism>
<comment type="caution">
    <text evidence="1">The sequence shown here is derived from an EMBL/GenBank/DDBJ whole genome shotgun (WGS) entry which is preliminary data.</text>
</comment>